<evidence type="ECO:0000313" key="3">
    <source>
        <dbReference type="EMBL" id="KAH7639897.1"/>
    </source>
</evidence>
<reference evidence="3" key="2">
    <citation type="journal article" date="2021" name="World Allergy Organ. J.">
        <title>Chromosome-level assembly of Dermatophagoides farinae genome and transcriptome reveals two novel allergens Der f 37 and Der f 39.</title>
        <authorList>
            <person name="Chen J."/>
            <person name="Cai Z."/>
            <person name="Fan D."/>
            <person name="Hu J."/>
            <person name="Hou Y."/>
            <person name="He Y."/>
            <person name="Zhang Z."/>
            <person name="Zhao Z."/>
            <person name="Gao P."/>
            <person name="Hu W."/>
            <person name="Sun J."/>
            <person name="Li J."/>
            <person name="Ji K."/>
        </authorList>
    </citation>
    <scope>NUCLEOTIDE SEQUENCE</scope>
    <source>
        <strain evidence="3">JKM2019</strain>
    </source>
</reference>
<comment type="caution">
    <text evidence="3">The sequence shown here is derived from an EMBL/GenBank/DDBJ whole genome shotgun (WGS) entry which is preliminary data.</text>
</comment>
<accession>A0A9D4NXP8</accession>
<gene>
    <name evidence="3" type="ORF">HUG17_3930</name>
</gene>
<sequence length="132" mass="15313">MGSNLCEYIQDTINIQYLIRQLLRMANDQTDCLADDCMDDGINNNNNNNQIENNLRQVDHGIGSTSLTFGYLMFTFLLIWMVLPRNYNPQSQSQQQQQQRNRRNNQSSDEMKKSNHNNDHNDNDRGDPGLTS</sequence>
<dbReference type="Proteomes" id="UP000828236">
    <property type="component" value="Unassembled WGS sequence"/>
</dbReference>
<proteinExistence type="predicted"/>
<protein>
    <submittedName>
        <fullName evidence="3">Uncharacterized protein</fullName>
    </submittedName>
</protein>
<dbReference type="EMBL" id="SDOV01000007">
    <property type="protein sequence ID" value="KAH7639897.1"/>
    <property type="molecule type" value="Genomic_DNA"/>
</dbReference>
<keyword evidence="2" id="KW-1133">Transmembrane helix</keyword>
<organism evidence="3">
    <name type="scientific">Dermatophagoides farinae</name>
    <name type="common">American house dust mite</name>
    <dbReference type="NCBI Taxonomy" id="6954"/>
    <lineage>
        <taxon>Eukaryota</taxon>
        <taxon>Metazoa</taxon>
        <taxon>Ecdysozoa</taxon>
        <taxon>Arthropoda</taxon>
        <taxon>Chelicerata</taxon>
        <taxon>Arachnida</taxon>
        <taxon>Acari</taxon>
        <taxon>Acariformes</taxon>
        <taxon>Sarcoptiformes</taxon>
        <taxon>Astigmata</taxon>
        <taxon>Psoroptidia</taxon>
        <taxon>Analgoidea</taxon>
        <taxon>Pyroglyphidae</taxon>
        <taxon>Dermatophagoidinae</taxon>
        <taxon>Dermatophagoides</taxon>
    </lineage>
</organism>
<evidence type="ECO:0000256" key="1">
    <source>
        <dbReference type="SAM" id="MobiDB-lite"/>
    </source>
</evidence>
<keyword evidence="2" id="KW-0472">Membrane</keyword>
<keyword evidence="2" id="KW-0812">Transmembrane</keyword>
<feature type="compositionally biased region" description="Low complexity" evidence="1">
    <location>
        <begin position="90"/>
        <end position="108"/>
    </location>
</feature>
<name>A0A9D4NXP8_DERFA</name>
<feature type="transmembrane region" description="Helical" evidence="2">
    <location>
        <begin position="62"/>
        <end position="83"/>
    </location>
</feature>
<dbReference type="AlphaFoldDB" id="A0A9D4NXP8"/>
<reference evidence="3" key="1">
    <citation type="submission" date="2020-06" db="EMBL/GenBank/DDBJ databases">
        <authorList>
            <person name="Ji K."/>
            <person name="Li J."/>
        </authorList>
    </citation>
    <scope>NUCLEOTIDE SEQUENCE</scope>
    <source>
        <strain evidence="3">JKM2019</strain>
        <tissue evidence="3">Whole body</tissue>
    </source>
</reference>
<feature type="compositionally biased region" description="Basic and acidic residues" evidence="1">
    <location>
        <begin position="109"/>
        <end position="132"/>
    </location>
</feature>
<dbReference type="OrthoDB" id="6511882at2759"/>
<evidence type="ECO:0000256" key="2">
    <source>
        <dbReference type="SAM" id="Phobius"/>
    </source>
</evidence>
<feature type="region of interest" description="Disordered" evidence="1">
    <location>
        <begin position="88"/>
        <end position="132"/>
    </location>
</feature>